<feature type="transmembrane region" description="Helical" evidence="2">
    <location>
        <begin position="15"/>
        <end position="35"/>
    </location>
</feature>
<dbReference type="InterPro" id="IPR024370">
    <property type="entry name" value="PBP_domain"/>
</dbReference>
<keyword evidence="2" id="KW-0472">Membrane</keyword>
<reference evidence="5" key="1">
    <citation type="journal article" date="2019" name="Int. J. Syst. Evol. Microbiol.">
        <title>The Global Catalogue of Microorganisms (GCM) 10K type strain sequencing project: providing services to taxonomists for standard genome sequencing and annotation.</title>
        <authorList>
            <consortium name="The Broad Institute Genomics Platform"/>
            <consortium name="The Broad Institute Genome Sequencing Center for Infectious Disease"/>
            <person name="Wu L."/>
            <person name="Ma J."/>
        </authorList>
    </citation>
    <scope>NUCLEOTIDE SEQUENCE [LARGE SCALE GENOMIC DNA]</scope>
    <source>
        <strain evidence="5">JCM 17695</strain>
    </source>
</reference>
<evidence type="ECO:0000313" key="5">
    <source>
        <dbReference type="Proteomes" id="UP001596512"/>
    </source>
</evidence>
<accession>A0ABW2TU21</accession>
<evidence type="ECO:0000256" key="1">
    <source>
        <dbReference type="SAM" id="MobiDB-lite"/>
    </source>
</evidence>
<protein>
    <submittedName>
        <fullName evidence="4">Substrate-binding domain-containing protein</fullName>
    </submittedName>
</protein>
<dbReference type="EMBL" id="JBHTEY010000004">
    <property type="protein sequence ID" value="MFC7616703.1"/>
    <property type="molecule type" value="Genomic_DNA"/>
</dbReference>
<sequence length="294" mass="31307">MISVLATWIGDHLEAFVGMVTLVLSVGGYLLSLWLRRKRVTYRVHLDTAIGVAPHDTDMIDVRLTNRDETVDEPSLALVRIMNTGSTSIKVTDVPRDAPLTLRFPGRTVVDAQIIEVADGVRSMIGKDWPETGTAELALPRIPLNRRDRMKVLVLLSGKPGGVDCTGFVTDGKIVRDTTRGNGPSRRSLVLGGVAFTLVGASIALLLNPLGSASSAQVDCVSGDVVITGSSAFAPVMRDVLAAYTQACPDAEVRVEGRGASTGCASWTPRAATTPSSASGGWRWRTTPWPGSRT</sequence>
<dbReference type="Gene3D" id="3.40.190.10">
    <property type="entry name" value="Periplasmic binding protein-like II"/>
    <property type="match status" value="1"/>
</dbReference>
<gene>
    <name evidence="4" type="ORF">ACFQV2_27830</name>
</gene>
<feature type="region of interest" description="Disordered" evidence="1">
    <location>
        <begin position="264"/>
        <end position="294"/>
    </location>
</feature>
<keyword evidence="2" id="KW-1133">Transmembrane helix</keyword>
<proteinExistence type="predicted"/>
<dbReference type="Proteomes" id="UP001596512">
    <property type="component" value="Unassembled WGS sequence"/>
</dbReference>
<name>A0ABW2TU21_9PSEU</name>
<dbReference type="Pfam" id="PF12849">
    <property type="entry name" value="PBP_like_2"/>
    <property type="match status" value="1"/>
</dbReference>
<feature type="transmembrane region" description="Helical" evidence="2">
    <location>
        <begin position="189"/>
        <end position="207"/>
    </location>
</feature>
<keyword evidence="2" id="KW-0812">Transmembrane</keyword>
<keyword evidence="5" id="KW-1185">Reference proteome</keyword>
<evidence type="ECO:0000259" key="3">
    <source>
        <dbReference type="Pfam" id="PF12849"/>
    </source>
</evidence>
<evidence type="ECO:0000313" key="4">
    <source>
        <dbReference type="EMBL" id="MFC7616703.1"/>
    </source>
</evidence>
<evidence type="ECO:0000256" key="2">
    <source>
        <dbReference type="SAM" id="Phobius"/>
    </source>
</evidence>
<feature type="domain" description="PBP" evidence="3">
    <location>
        <begin position="215"/>
        <end position="263"/>
    </location>
</feature>
<organism evidence="4 5">
    <name type="scientific">Actinokineospora soli</name>
    <dbReference type="NCBI Taxonomy" id="1048753"/>
    <lineage>
        <taxon>Bacteria</taxon>
        <taxon>Bacillati</taxon>
        <taxon>Actinomycetota</taxon>
        <taxon>Actinomycetes</taxon>
        <taxon>Pseudonocardiales</taxon>
        <taxon>Pseudonocardiaceae</taxon>
        <taxon>Actinokineospora</taxon>
    </lineage>
</organism>
<comment type="caution">
    <text evidence="4">The sequence shown here is derived from an EMBL/GenBank/DDBJ whole genome shotgun (WGS) entry which is preliminary data.</text>
</comment>
<dbReference type="SUPFAM" id="SSF53850">
    <property type="entry name" value="Periplasmic binding protein-like II"/>
    <property type="match status" value="1"/>
</dbReference>